<dbReference type="Proteomes" id="UP000606935">
    <property type="component" value="Unassembled WGS sequence"/>
</dbReference>
<reference evidence="3" key="2">
    <citation type="submission" date="2020-09" db="EMBL/GenBank/DDBJ databases">
        <authorList>
            <person name="Sun Q."/>
            <person name="Zhou Y."/>
        </authorList>
    </citation>
    <scope>NUCLEOTIDE SEQUENCE</scope>
    <source>
        <strain evidence="3">CGMCC 1.7086</strain>
    </source>
</reference>
<dbReference type="PANTHER" id="PTHR37533">
    <property type="entry name" value="FLAGELLAR HOOK-LENGTH CONTROL PROTEIN"/>
    <property type="match status" value="1"/>
</dbReference>
<feature type="domain" description="Flagellar hook-length control protein-like C-terminal" evidence="2">
    <location>
        <begin position="276"/>
        <end position="358"/>
    </location>
</feature>
<proteinExistence type="predicted"/>
<evidence type="ECO:0000313" key="3">
    <source>
        <dbReference type="EMBL" id="GGO69349.1"/>
    </source>
</evidence>
<dbReference type="PANTHER" id="PTHR37533:SF2">
    <property type="entry name" value="FLAGELLAR HOOK-LENGTH CONTROL PROTEIN"/>
    <property type="match status" value="1"/>
</dbReference>
<dbReference type="RefSeq" id="WP_188694258.1">
    <property type="nucleotide sequence ID" value="NZ_BMLS01000003.1"/>
</dbReference>
<dbReference type="AlphaFoldDB" id="A0A918DKL3"/>
<gene>
    <name evidence="3" type="ORF">GCM10010982_20300</name>
</gene>
<dbReference type="InterPro" id="IPR052563">
    <property type="entry name" value="FliK"/>
</dbReference>
<dbReference type="InterPro" id="IPR038610">
    <property type="entry name" value="FliK-like_C_sf"/>
</dbReference>
<evidence type="ECO:0000313" key="4">
    <source>
        <dbReference type="Proteomes" id="UP000606935"/>
    </source>
</evidence>
<evidence type="ECO:0000259" key="2">
    <source>
        <dbReference type="Pfam" id="PF02120"/>
    </source>
</evidence>
<comment type="caution">
    <text evidence="3">The sequence shown here is derived from an EMBL/GenBank/DDBJ whole genome shotgun (WGS) entry which is preliminary data.</text>
</comment>
<dbReference type="Pfam" id="PF02120">
    <property type="entry name" value="Flg_hook"/>
    <property type="match status" value="1"/>
</dbReference>
<sequence length="395" mass="42451">MRILPIDNTGSDLLGIAPQQAGQSMHFNMPAGEGLPLPSLSPLPTLLSDAVPDVETDVELSGSIQPTEEHSQAPFGVYEPLPEDMDNLLAQLSYVPAKADTAKPADTPQVKLWQAPLDMGTQETDPDGVQDATTFAQQPVSVSSVYNLLPVSEAPVSTPLTPPSQPKPMLGKAELSAQSLTLVGQEGQNATLTKVTQDMPLPSNVQSPQSLVKQPQVALMTSSQTSIVNAVMSSEGQTALTSVWQSVSNEAHWKSESLGSQATQWGQKLLTMLSDKVQLQVGQQLQRAHIRLDPPQLGSIDISISMDQERTTIHLSAQHGQIRDALSQQLEQLRQNLMAKLGQEVQVQVDIHHQKQQQQAFSAQPQAIAGQWSDGSDDAKPAQTKGADGWLNTLA</sequence>
<organism evidence="3 4">
    <name type="scientific">Bowmanella pacifica</name>
    <dbReference type="NCBI Taxonomy" id="502051"/>
    <lineage>
        <taxon>Bacteria</taxon>
        <taxon>Pseudomonadati</taxon>
        <taxon>Pseudomonadota</taxon>
        <taxon>Gammaproteobacteria</taxon>
        <taxon>Alteromonadales</taxon>
        <taxon>Alteromonadaceae</taxon>
        <taxon>Bowmanella</taxon>
    </lineage>
</organism>
<dbReference type="Gene3D" id="3.30.750.140">
    <property type="match status" value="1"/>
</dbReference>
<accession>A0A918DKL3</accession>
<name>A0A918DKL3_9ALTE</name>
<protein>
    <recommendedName>
        <fullName evidence="2">Flagellar hook-length control protein-like C-terminal domain-containing protein</fullName>
    </recommendedName>
</protein>
<reference evidence="3" key="1">
    <citation type="journal article" date="2014" name="Int. J. Syst. Evol. Microbiol.">
        <title>Complete genome sequence of Corynebacterium casei LMG S-19264T (=DSM 44701T), isolated from a smear-ripened cheese.</title>
        <authorList>
            <consortium name="US DOE Joint Genome Institute (JGI-PGF)"/>
            <person name="Walter F."/>
            <person name="Albersmeier A."/>
            <person name="Kalinowski J."/>
            <person name="Ruckert C."/>
        </authorList>
    </citation>
    <scope>NUCLEOTIDE SEQUENCE</scope>
    <source>
        <strain evidence="3">CGMCC 1.7086</strain>
    </source>
</reference>
<dbReference type="InterPro" id="IPR021136">
    <property type="entry name" value="Flagellar_hook_control-like_C"/>
</dbReference>
<evidence type="ECO:0000256" key="1">
    <source>
        <dbReference type="SAM" id="MobiDB-lite"/>
    </source>
</evidence>
<keyword evidence="4" id="KW-1185">Reference proteome</keyword>
<dbReference type="EMBL" id="BMLS01000003">
    <property type="protein sequence ID" value="GGO69349.1"/>
    <property type="molecule type" value="Genomic_DNA"/>
</dbReference>
<feature type="region of interest" description="Disordered" evidence="1">
    <location>
        <begin position="362"/>
        <end position="395"/>
    </location>
</feature>
<dbReference type="CDD" id="cd17470">
    <property type="entry name" value="T3SS_Flik_C"/>
    <property type="match status" value="1"/>
</dbReference>